<gene>
    <name evidence="1" type="ORF">GCM10007913_40800</name>
</gene>
<evidence type="ECO:0000313" key="2">
    <source>
        <dbReference type="Proteomes" id="UP001161406"/>
    </source>
</evidence>
<dbReference type="RefSeq" id="WP_284393959.1">
    <property type="nucleotide sequence ID" value="NZ_BSNG01000003.1"/>
</dbReference>
<sequence>MTTISEEDYQMHMASIVDDGFILDPPGYERLSQWTHMLLHIVNARANFQWVLNHPVVANELDNTLQQQAFFVAGIMAYGRCYASSGPHVPTLDASQVYKGSKDGMEVHSRLNQLRNTIAAHTDKSDLVRLTLAVKDEPTRVVVRHLSTAAIPTGEIPDFLEAVAHTEHFVTISINKYLDHLQTKIGKRIELD</sequence>
<reference evidence="1" key="1">
    <citation type="journal article" date="2014" name="Int. J. Syst. Evol. Microbiol.">
        <title>Complete genome of a new Firmicutes species belonging to the dominant human colonic microbiota ('Ruminococcus bicirculans') reveals two chromosomes and a selective capacity to utilize plant glucans.</title>
        <authorList>
            <consortium name="NISC Comparative Sequencing Program"/>
            <person name="Wegmann U."/>
            <person name="Louis P."/>
            <person name="Goesmann A."/>
            <person name="Henrissat B."/>
            <person name="Duncan S.H."/>
            <person name="Flint H.J."/>
        </authorList>
    </citation>
    <scope>NUCLEOTIDE SEQUENCE</scope>
    <source>
        <strain evidence="1">NBRC 103855</strain>
    </source>
</reference>
<organism evidence="1 2">
    <name type="scientific">Devosia yakushimensis</name>
    <dbReference type="NCBI Taxonomy" id="470028"/>
    <lineage>
        <taxon>Bacteria</taxon>
        <taxon>Pseudomonadati</taxon>
        <taxon>Pseudomonadota</taxon>
        <taxon>Alphaproteobacteria</taxon>
        <taxon>Hyphomicrobiales</taxon>
        <taxon>Devosiaceae</taxon>
        <taxon>Devosia</taxon>
    </lineage>
</organism>
<comment type="caution">
    <text evidence="1">The sequence shown here is derived from an EMBL/GenBank/DDBJ whole genome shotgun (WGS) entry which is preliminary data.</text>
</comment>
<dbReference type="Proteomes" id="UP001161406">
    <property type="component" value="Unassembled WGS sequence"/>
</dbReference>
<proteinExistence type="predicted"/>
<dbReference type="EMBL" id="BSNG01000003">
    <property type="protein sequence ID" value="GLQ12148.1"/>
    <property type="molecule type" value="Genomic_DNA"/>
</dbReference>
<accession>A0ABQ5UKJ3</accession>
<keyword evidence="2" id="KW-1185">Reference proteome</keyword>
<name>A0ABQ5UKJ3_9HYPH</name>
<protein>
    <submittedName>
        <fullName evidence="1">Uncharacterized protein</fullName>
    </submittedName>
</protein>
<evidence type="ECO:0000313" key="1">
    <source>
        <dbReference type="EMBL" id="GLQ12148.1"/>
    </source>
</evidence>
<reference evidence="1" key="2">
    <citation type="submission" date="2023-01" db="EMBL/GenBank/DDBJ databases">
        <title>Draft genome sequence of Devosia yakushimensis strain NBRC 103855.</title>
        <authorList>
            <person name="Sun Q."/>
            <person name="Mori K."/>
        </authorList>
    </citation>
    <scope>NUCLEOTIDE SEQUENCE</scope>
    <source>
        <strain evidence="1">NBRC 103855</strain>
    </source>
</reference>